<evidence type="ECO:0000259" key="4">
    <source>
        <dbReference type="PROSITE" id="PS50987"/>
    </source>
</evidence>
<evidence type="ECO:0000256" key="3">
    <source>
        <dbReference type="ARBA" id="ARBA00023163"/>
    </source>
</evidence>
<protein>
    <submittedName>
        <fullName evidence="5">ArsR family transcriptional regulator</fullName>
    </submittedName>
</protein>
<gene>
    <name evidence="5" type="ORF">PAT3040_00245</name>
</gene>
<dbReference type="PANTHER" id="PTHR43132:SF6">
    <property type="entry name" value="HTH-TYPE TRANSCRIPTIONAL REPRESSOR CZRA"/>
    <property type="match status" value="1"/>
</dbReference>
<dbReference type="GO" id="GO:0003700">
    <property type="term" value="F:DNA-binding transcription factor activity"/>
    <property type="evidence" value="ECO:0007669"/>
    <property type="project" value="InterPro"/>
</dbReference>
<reference evidence="5 6" key="1">
    <citation type="submission" date="2017-08" db="EMBL/GenBank/DDBJ databases">
        <title>Substantial Increase in Enzyme Production by Combined Drug-Resistance Mutations in Paenibacillus agaridevorans.</title>
        <authorList>
            <person name="Tanaka Y."/>
            <person name="Funane K."/>
            <person name="Hosaka T."/>
            <person name="Shiwa Y."/>
            <person name="Fujita N."/>
            <person name="Miyazaki T."/>
            <person name="Yoshikawa H."/>
            <person name="Murakami K."/>
            <person name="Kasahara K."/>
            <person name="Inaoka T."/>
            <person name="Hiraga Y."/>
            <person name="Ochi K."/>
        </authorList>
    </citation>
    <scope>NUCLEOTIDE SEQUENCE [LARGE SCALE GENOMIC DNA]</scope>
    <source>
        <strain evidence="5 6">T-3040</strain>
    </source>
</reference>
<dbReference type="NCBIfam" id="NF033788">
    <property type="entry name" value="HTH_metalloreg"/>
    <property type="match status" value="1"/>
</dbReference>
<comment type="caution">
    <text evidence="5">The sequence shown here is derived from an EMBL/GenBank/DDBJ whole genome shotgun (WGS) entry which is preliminary data.</text>
</comment>
<dbReference type="SUPFAM" id="SSF46785">
    <property type="entry name" value="Winged helix' DNA-binding domain"/>
    <property type="match status" value="1"/>
</dbReference>
<evidence type="ECO:0000313" key="5">
    <source>
        <dbReference type="EMBL" id="GBG05760.1"/>
    </source>
</evidence>
<keyword evidence="2" id="KW-0238">DNA-binding</keyword>
<dbReference type="Proteomes" id="UP000245202">
    <property type="component" value="Unassembled WGS sequence"/>
</dbReference>
<feature type="domain" description="HTH arsR-type" evidence="4">
    <location>
        <begin position="1"/>
        <end position="92"/>
    </location>
</feature>
<organism evidence="5 6">
    <name type="scientific">Paenibacillus agaridevorans</name>
    <dbReference type="NCBI Taxonomy" id="171404"/>
    <lineage>
        <taxon>Bacteria</taxon>
        <taxon>Bacillati</taxon>
        <taxon>Bacillota</taxon>
        <taxon>Bacilli</taxon>
        <taxon>Bacillales</taxon>
        <taxon>Paenibacillaceae</taxon>
        <taxon>Paenibacillus</taxon>
    </lineage>
</organism>
<dbReference type="InterPro" id="IPR018656">
    <property type="entry name" value="DUF2087"/>
</dbReference>
<dbReference type="Pfam" id="PF01022">
    <property type="entry name" value="HTH_5"/>
    <property type="match status" value="1"/>
</dbReference>
<dbReference type="Pfam" id="PF09860">
    <property type="entry name" value="DUF2087"/>
    <property type="match status" value="1"/>
</dbReference>
<dbReference type="RefSeq" id="WP_087569782.1">
    <property type="nucleotide sequence ID" value="NZ_BDQX01000022.1"/>
</dbReference>
<dbReference type="InterPro" id="IPR051011">
    <property type="entry name" value="Metal_resp_trans_reg"/>
</dbReference>
<dbReference type="InterPro" id="IPR001845">
    <property type="entry name" value="HTH_ArsR_DNA-bd_dom"/>
</dbReference>
<dbReference type="EMBL" id="BDQX01000022">
    <property type="protein sequence ID" value="GBG05760.1"/>
    <property type="molecule type" value="Genomic_DNA"/>
</dbReference>
<dbReference type="SMART" id="SM00418">
    <property type="entry name" value="HTH_ARSR"/>
    <property type="match status" value="1"/>
</dbReference>
<keyword evidence="1" id="KW-0805">Transcription regulation</keyword>
<dbReference type="Gene3D" id="1.10.10.10">
    <property type="entry name" value="Winged helix-like DNA-binding domain superfamily/Winged helix DNA-binding domain"/>
    <property type="match status" value="1"/>
</dbReference>
<proteinExistence type="predicted"/>
<evidence type="ECO:0000313" key="6">
    <source>
        <dbReference type="Proteomes" id="UP000245202"/>
    </source>
</evidence>
<accession>A0A2R5EGR7</accession>
<evidence type="ECO:0000256" key="2">
    <source>
        <dbReference type="ARBA" id="ARBA00023125"/>
    </source>
</evidence>
<dbReference type="GO" id="GO:0003677">
    <property type="term" value="F:DNA binding"/>
    <property type="evidence" value="ECO:0007669"/>
    <property type="project" value="UniProtKB-KW"/>
</dbReference>
<keyword evidence="3" id="KW-0804">Transcription</keyword>
<dbReference type="PRINTS" id="PR00778">
    <property type="entry name" value="HTHARSR"/>
</dbReference>
<dbReference type="InterPro" id="IPR011991">
    <property type="entry name" value="ArsR-like_HTH"/>
</dbReference>
<dbReference type="InterPro" id="IPR036388">
    <property type="entry name" value="WH-like_DNA-bd_sf"/>
</dbReference>
<dbReference type="CDD" id="cd00090">
    <property type="entry name" value="HTH_ARSR"/>
    <property type="match status" value="1"/>
</dbReference>
<name>A0A2R5EGR7_9BACL</name>
<dbReference type="AlphaFoldDB" id="A0A2R5EGR7"/>
<sequence>MQLDKIVQYHKALSDATRIRMLALLAEGELNGQVLAEKLALTPATITFHAAKLREAALIYERREKNTIYFSLNPYFLKRGAEGVLGLVFHKRGDADMMEQDEYTRLRDSVIRNFFDAEGRLKSIPSQMKKKLIVLEHLVSRLENGRKYGESEINAFIKLVHDDFATIRREFIMHQFMFRENETYELNPRELWTKWEELK</sequence>
<keyword evidence="6" id="KW-1185">Reference proteome</keyword>
<dbReference type="InterPro" id="IPR036390">
    <property type="entry name" value="WH_DNA-bd_sf"/>
</dbReference>
<dbReference type="PROSITE" id="PS50987">
    <property type="entry name" value="HTH_ARSR_2"/>
    <property type="match status" value="1"/>
</dbReference>
<evidence type="ECO:0000256" key="1">
    <source>
        <dbReference type="ARBA" id="ARBA00023015"/>
    </source>
</evidence>
<dbReference type="PANTHER" id="PTHR43132">
    <property type="entry name" value="ARSENICAL RESISTANCE OPERON REPRESSOR ARSR-RELATED"/>
    <property type="match status" value="1"/>
</dbReference>